<name>A0ABD5QB81_9EURY</name>
<evidence type="ECO:0008006" key="3">
    <source>
        <dbReference type="Google" id="ProtNLM"/>
    </source>
</evidence>
<keyword evidence="2" id="KW-1185">Reference proteome</keyword>
<proteinExistence type="predicted"/>
<sequence>MYEDDRPPLPDWILGVYETVLEYVTDQRESTPDGEPSIPTLSRDQLTEIVLTTDLEVEPQDVDHAVDRLHDRGYLYEVDEGLRVTDVSYE</sequence>
<accession>A0ABD5QB81</accession>
<evidence type="ECO:0000313" key="1">
    <source>
        <dbReference type="EMBL" id="MFC4986952.1"/>
    </source>
</evidence>
<dbReference type="Proteomes" id="UP001595925">
    <property type="component" value="Unassembled WGS sequence"/>
</dbReference>
<dbReference type="EMBL" id="JBHSJG010000013">
    <property type="protein sequence ID" value="MFC4986952.1"/>
    <property type="molecule type" value="Genomic_DNA"/>
</dbReference>
<dbReference type="AlphaFoldDB" id="A0ABD5QB81"/>
<evidence type="ECO:0000313" key="2">
    <source>
        <dbReference type="Proteomes" id="UP001595925"/>
    </source>
</evidence>
<organism evidence="1 2">
    <name type="scientific">Saliphagus infecundisoli</name>
    <dbReference type="NCBI Taxonomy" id="1849069"/>
    <lineage>
        <taxon>Archaea</taxon>
        <taxon>Methanobacteriati</taxon>
        <taxon>Methanobacteriota</taxon>
        <taxon>Stenosarchaea group</taxon>
        <taxon>Halobacteria</taxon>
        <taxon>Halobacteriales</taxon>
        <taxon>Natrialbaceae</taxon>
        <taxon>Saliphagus</taxon>
    </lineage>
</organism>
<protein>
    <recommendedName>
        <fullName evidence="3">MarR family transcriptional regulator</fullName>
    </recommendedName>
</protein>
<dbReference type="RefSeq" id="WP_224830413.1">
    <property type="nucleotide sequence ID" value="NZ_JAIVEF010000062.1"/>
</dbReference>
<reference evidence="1 2" key="1">
    <citation type="journal article" date="2019" name="Int. J. Syst. Evol. Microbiol.">
        <title>The Global Catalogue of Microorganisms (GCM) 10K type strain sequencing project: providing services to taxonomists for standard genome sequencing and annotation.</title>
        <authorList>
            <consortium name="The Broad Institute Genomics Platform"/>
            <consortium name="The Broad Institute Genome Sequencing Center for Infectious Disease"/>
            <person name="Wu L."/>
            <person name="Ma J."/>
        </authorList>
    </citation>
    <scope>NUCLEOTIDE SEQUENCE [LARGE SCALE GENOMIC DNA]</scope>
    <source>
        <strain evidence="1 2">CGMCC 1.15824</strain>
    </source>
</reference>
<gene>
    <name evidence="1" type="ORF">ACFPFO_04030</name>
</gene>
<comment type="caution">
    <text evidence="1">The sequence shown here is derived from an EMBL/GenBank/DDBJ whole genome shotgun (WGS) entry which is preliminary data.</text>
</comment>